<evidence type="ECO:0000259" key="2">
    <source>
        <dbReference type="Pfam" id="PF02720"/>
    </source>
</evidence>
<accession>A0A7D7LWA8</accession>
<proteinExistence type="predicted"/>
<dbReference type="EMBL" id="CP059491">
    <property type="protein sequence ID" value="QMT04077.1"/>
    <property type="molecule type" value="Genomic_DNA"/>
</dbReference>
<evidence type="ECO:0000313" key="3">
    <source>
        <dbReference type="EMBL" id="QMT04077.1"/>
    </source>
</evidence>
<dbReference type="CDD" id="cd00085">
    <property type="entry name" value="HNHc"/>
    <property type="match status" value="1"/>
</dbReference>
<organism evidence="3 4">
    <name type="scientific">Gordonia jinghuaiqii</name>
    <dbReference type="NCBI Taxonomy" id="2758710"/>
    <lineage>
        <taxon>Bacteria</taxon>
        <taxon>Bacillati</taxon>
        <taxon>Actinomycetota</taxon>
        <taxon>Actinomycetes</taxon>
        <taxon>Mycobacteriales</taxon>
        <taxon>Gordoniaceae</taxon>
        <taxon>Gordonia</taxon>
    </lineage>
</organism>
<dbReference type="Proteomes" id="UP000515663">
    <property type="component" value="Chromosome"/>
</dbReference>
<protein>
    <submittedName>
        <fullName evidence="3">DUF222 domain-containing protein</fullName>
    </submittedName>
</protein>
<keyword evidence="4" id="KW-1185">Reference proteome</keyword>
<dbReference type="Pfam" id="PF02720">
    <property type="entry name" value="DUF222"/>
    <property type="match status" value="1"/>
</dbReference>
<feature type="region of interest" description="Disordered" evidence="1">
    <location>
        <begin position="366"/>
        <end position="426"/>
    </location>
</feature>
<dbReference type="InterPro" id="IPR003870">
    <property type="entry name" value="DUF222"/>
</dbReference>
<reference evidence="4" key="1">
    <citation type="submission" date="2020-07" db="EMBL/GenBank/DDBJ databases">
        <title>novel species isolated from the respiratory tract of Marmot.</title>
        <authorList>
            <person name="Zhang G."/>
        </authorList>
    </citation>
    <scope>NUCLEOTIDE SEQUENCE [LARGE SCALE GENOMIC DNA]</scope>
    <source>
        <strain evidence="4">686</strain>
    </source>
</reference>
<feature type="compositionally biased region" description="Low complexity" evidence="1">
    <location>
        <begin position="590"/>
        <end position="606"/>
    </location>
</feature>
<name>A0A7D7LWA8_9ACTN</name>
<feature type="compositionally biased region" description="Basic and acidic residues" evidence="1">
    <location>
        <begin position="580"/>
        <end position="589"/>
    </location>
</feature>
<dbReference type="AlphaFoldDB" id="A0A7D7LWA8"/>
<dbReference type="InterPro" id="IPR003615">
    <property type="entry name" value="HNH_nuc"/>
</dbReference>
<dbReference type="KEGG" id="gji:H1R19_21935"/>
<feature type="compositionally biased region" description="Basic and acidic residues" evidence="1">
    <location>
        <begin position="560"/>
        <end position="570"/>
    </location>
</feature>
<sequence length="618" mass="66949">MADQSCRWSGLHWVNTQSGPPTRRCHSTFGVTVTAWTDLPGEFIVGVDRARSAQFDTATHMAALGAIRAGESYLAWCRYDTILVLCDRLFTPAGNSYITDGFADVVARVGREAAITRYQAELLVNEALCLRDRLPQVLATLREGITSRKQVQDIIARTNLVGDGDRLDPEDPESRPIIEVLDESIAGLLRNRAGSWSTAGLRDMVDRLVLGCDVDAVRERRREALDKRGVWTRTLADGTGEITGVMAAENIRIAATAVRALADAVCADDGRTRSQRSSDAMFALLTGTGFECLCGQDDCTATIPDPATASVGTEVVIHVVTDAATLAGASGPGWVDGHGVICDEHVRDLAARKDAVIRSVTPVRTPPTSIVAADRTTDDTDAGGISRTSHLAGPQPKSYAPEPEPEPEPAPDTARDGVVVVYPGSQPGDPYRPTASCVDFVRVRDGYCTEPGCTRSAFDADVDHVVEYDRVFPRQGGKTSSENLNAKCRAGHLFKTHGDWVDVQYRDADGRLVTEYVTREGFTIPGEAETLEDLFLNLRRIRFEQASQAPPSPRVIGPDRTPRPTTDRTAAKHARRRAERARNKERRESAQQAAGQKGSAEAAQSGPADGRHSEPPPF</sequence>
<feature type="domain" description="DUF222" evidence="2">
    <location>
        <begin position="95"/>
        <end position="352"/>
    </location>
</feature>
<evidence type="ECO:0000256" key="1">
    <source>
        <dbReference type="SAM" id="MobiDB-lite"/>
    </source>
</evidence>
<gene>
    <name evidence="3" type="ORF">H1R19_21935</name>
</gene>
<evidence type="ECO:0000313" key="4">
    <source>
        <dbReference type="Proteomes" id="UP000515663"/>
    </source>
</evidence>
<feature type="compositionally biased region" description="Basic and acidic residues" evidence="1">
    <location>
        <begin position="609"/>
        <end position="618"/>
    </location>
</feature>
<feature type="region of interest" description="Disordered" evidence="1">
    <location>
        <begin position="545"/>
        <end position="618"/>
    </location>
</feature>